<accession>B3E929</accession>
<keyword evidence="2" id="KW-1185">Reference proteome</keyword>
<organism evidence="1 2">
    <name type="scientific">Trichlorobacter lovleyi (strain ATCC BAA-1151 / DSM 17278 / SZ)</name>
    <name type="common">Geobacter lovleyi</name>
    <dbReference type="NCBI Taxonomy" id="398767"/>
    <lineage>
        <taxon>Bacteria</taxon>
        <taxon>Pseudomonadati</taxon>
        <taxon>Thermodesulfobacteriota</taxon>
        <taxon>Desulfuromonadia</taxon>
        <taxon>Geobacterales</taxon>
        <taxon>Geobacteraceae</taxon>
        <taxon>Trichlorobacter</taxon>
    </lineage>
</organism>
<gene>
    <name evidence="1" type="ordered locus">Glov_3036</name>
</gene>
<name>B3E929_TRIL1</name>
<proteinExistence type="predicted"/>
<reference evidence="1 2" key="1">
    <citation type="submission" date="2008-05" db="EMBL/GenBank/DDBJ databases">
        <title>Complete sequence of chromosome of Geobacter lovleyi SZ.</title>
        <authorList>
            <consortium name="US DOE Joint Genome Institute"/>
            <person name="Lucas S."/>
            <person name="Copeland A."/>
            <person name="Lapidus A."/>
            <person name="Glavina del Rio T."/>
            <person name="Dalin E."/>
            <person name="Tice H."/>
            <person name="Bruce D."/>
            <person name="Goodwin L."/>
            <person name="Pitluck S."/>
            <person name="Chertkov O."/>
            <person name="Meincke L."/>
            <person name="Brettin T."/>
            <person name="Detter J.C."/>
            <person name="Han C."/>
            <person name="Tapia R."/>
            <person name="Kuske C.R."/>
            <person name="Schmutz J."/>
            <person name="Larimer F."/>
            <person name="Land M."/>
            <person name="Hauser L."/>
            <person name="Kyrpides N."/>
            <person name="Mikhailova N."/>
            <person name="Sung Y."/>
            <person name="Fletcher K.E."/>
            <person name="Ritalahti K.M."/>
            <person name="Loeffler F.E."/>
            <person name="Richardson P."/>
        </authorList>
    </citation>
    <scope>NUCLEOTIDE SEQUENCE [LARGE SCALE GENOMIC DNA]</scope>
    <source>
        <strain evidence="2">ATCC BAA-1151 / DSM 17278 / SZ</strain>
    </source>
</reference>
<dbReference type="EMBL" id="CP001089">
    <property type="protein sequence ID" value="ACD96742.1"/>
    <property type="molecule type" value="Genomic_DNA"/>
</dbReference>
<protein>
    <submittedName>
        <fullName evidence="1">Uncharacterized protein</fullName>
    </submittedName>
</protein>
<dbReference type="KEGG" id="glo:Glov_3036"/>
<dbReference type="AlphaFoldDB" id="B3E929"/>
<dbReference type="Proteomes" id="UP000002420">
    <property type="component" value="Chromosome"/>
</dbReference>
<evidence type="ECO:0000313" key="2">
    <source>
        <dbReference type="Proteomes" id="UP000002420"/>
    </source>
</evidence>
<sequence>MDRQGCNCSKVKNEMTCKACDNEMPLSFWCETCQLLVPEKRCPSCGLKAKRVRRPDHT</sequence>
<dbReference type="HOGENOM" id="CLU_205852_0_0_7"/>
<evidence type="ECO:0000313" key="1">
    <source>
        <dbReference type="EMBL" id="ACD96742.1"/>
    </source>
</evidence>